<keyword evidence="3 6" id="KW-0812">Transmembrane</keyword>
<protein>
    <recommendedName>
        <fullName evidence="7">Major facilitator superfamily (MFS) profile domain-containing protein</fullName>
    </recommendedName>
</protein>
<feature type="transmembrane region" description="Helical" evidence="6">
    <location>
        <begin position="315"/>
        <end position="337"/>
    </location>
</feature>
<comment type="subcellular location">
    <subcellularLocation>
        <location evidence="1">Membrane</location>
        <topology evidence="1">Multi-pass membrane protein</topology>
    </subcellularLocation>
</comment>
<evidence type="ECO:0000313" key="9">
    <source>
        <dbReference type="Proteomes" id="UP001149163"/>
    </source>
</evidence>
<evidence type="ECO:0000259" key="7">
    <source>
        <dbReference type="PROSITE" id="PS50850"/>
    </source>
</evidence>
<evidence type="ECO:0000256" key="3">
    <source>
        <dbReference type="ARBA" id="ARBA00022692"/>
    </source>
</evidence>
<dbReference type="FunFam" id="1.20.1250.20:FF:000188">
    <property type="entry name" value="MFS general substrate transporter"/>
    <property type="match status" value="1"/>
</dbReference>
<dbReference type="InterPro" id="IPR020846">
    <property type="entry name" value="MFS_dom"/>
</dbReference>
<dbReference type="EMBL" id="JAPQKN010000007">
    <property type="protein sequence ID" value="KAJ5152799.1"/>
    <property type="molecule type" value="Genomic_DNA"/>
</dbReference>
<feature type="transmembrane region" description="Helical" evidence="6">
    <location>
        <begin position="108"/>
        <end position="127"/>
    </location>
</feature>
<feature type="transmembrane region" description="Helical" evidence="6">
    <location>
        <begin position="459"/>
        <end position="478"/>
    </location>
</feature>
<dbReference type="SUPFAM" id="SSF103473">
    <property type="entry name" value="MFS general substrate transporter"/>
    <property type="match status" value="1"/>
</dbReference>
<proteinExistence type="predicted"/>
<dbReference type="PROSITE" id="PS50850">
    <property type="entry name" value="MFS"/>
    <property type="match status" value="1"/>
</dbReference>
<keyword evidence="5 6" id="KW-0472">Membrane</keyword>
<organism evidence="8 9">
    <name type="scientific">Penicillium canariense</name>
    <dbReference type="NCBI Taxonomy" id="189055"/>
    <lineage>
        <taxon>Eukaryota</taxon>
        <taxon>Fungi</taxon>
        <taxon>Dikarya</taxon>
        <taxon>Ascomycota</taxon>
        <taxon>Pezizomycotina</taxon>
        <taxon>Eurotiomycetes</taxon>
        <taxon>Eurotiomycetidae</taxon>
        <taxon>Eurotiales</taxon>
        <taxon>Aspergillaceae</taxon>
        <taxon>Penicillium</taxon>
    </lineage>
</organism>
<keyword evidence="9" id="KW-1185">Reference proteome</keyword>
<feature type="transmembrane region" description="Helical" evidence="6">
    <location>
        <begin position="201"/>
        <end position="223"/>
    </location>
</feature>
<dbReference type="GO" id="GO:0022857">
    <property type="term" value="F:transmembrane transporter activity"/>
    <property type="evidence" value="ECO:0007669"/>
    <property type="project" value="InterPro"/>
</dbReference>
<evidence type="ECO:0000256" key="2">
    <source>
        <dbReference type="ARBA" id="ARBA00022448"/>
    </source>
</evidence>
<reference evidence="8" key="2">
    <citation type="journal article" date="2023" name="IMA Fungus">
        <title>Comparative genomic study of the Penicillium genus elucidates a diverse pangenome and 15 lateral gene transfer events.</title>
        <authorList>
            <person name="Petersen C."/>
            <person name="Sorensen T."/>
            <person name="Nielsen M.R."/>
            <person name="Sondergaard T.E."/>
            <person name="Sorensen J.L."/>
            <person name="Fitzpatrick D.A."/>
            <person name="Frisvad J.C."/>
            <person name="Nielsen K.L."/>
        </authorList>
    </citation>
    <scope>NUCLEOTIDE SEQUENCE</scope>
    <source>
        <strain evidence="8">IBT 26290</strain>
    </source>
</reference>
<feature type="domain" description="Major facilitator superfamily (MFS) profile" evidence="7">
    <location>
        <begin position="42"/>
        <end position="486"/>
    </location>
</feature>
<dbReference type="RefSeq" id="XP_056539107.1">
    <property type="nucleotide sequence ID" value="XM_056691401.1"/>
</dbReference>
<evidence type="ECO:0000256" key="6">
    <source>
        <dbReference type="SAM" id="Phobius"/>
    </source>
</evidence>
<reference evidence="8" key="1">
    <citation type="submission" date="2022-11" db="EMBL/GenBank/DDBJ databases">
        <authorList>
            <person name="Petersen C."/>
        </authorList>
    </citation>
    <scope>NUCLEOTIDE SEQUENCE</scope>
    <source>
        <strain evidence="8">IBT 26290</strain>
    </source>
</reference>
<feature type="transmembrane region" description="Helical" evidence="6">
    <location>
        <begin position="344"/>
        <end position="364"/>
    </location>
</feature>
<dbReference type="PANTHER" id="PTHR43791:SF67">
    <property type="entry name" value="TRANSPORTER, PUTATIVE (AFU_ORTHOLOGUE AFUA_3G04010)-RELATED"/>
    <property type="match status" value="1"/>
</dbReference>
<dbReference type="InterPro" id="IPR036259">
    <property type="entry name" value="MFS_trans_sf"/>
</dbReference>
<evidence type="ECO:0000256" key="5">
    <source>
        <dbReference type="ARBA" id="ARBA00023136"/>
    </source>
</evidence>
<keyword evidence="4 6" id="KW-1133">Transmembrane helix</keyword>
<dbReference type="Proteomes" id="UP001149163">
    <property type="component" value="Unassembled WGS sequence"/>
</dbReference>
<feature type="transmembrane region" description="Helical" evidence="6">
    <location>
        <begin position="370"/>
        <end position="392"/>
    </location>
</feature>
<dbReference type="GeneID" id="81430577"/>
<feature type="transmembrane region" description="Helical" evidence="6">
    <location>
        <begin position="168"/>
        <end position="189"/>
    </location>
</feature>
<evidence type="ECO:0000256" key="1">
    <source>
        <dbReference type="ARBA" id="ARBA00004141"/>
    </source>
</evidence>
<name>A0A9W9LFK5_9EURO</name>
<sequence length="509" mass="56451">MEPKPDVMEMEDAKQNELNRFGDHVQQQQLTRRILLKLDTRILPMLALLFLCSFLDRTNVGNAKIIGLEKDLHITDHQYDVGLSVFYLTYICSELPSNLVLKKASPKLWLPFLTVLWGVITMCLGFVKNYAGFVAVRALLGIAEGGLLPGMVLYLSSFYRRGDLALRIGLFYTAASLSGAFGGLLARGLAEIGPRGGLEGWRWILVIEGLLTCVCGAASFLVLPNSVESATFLTPEEKEFGRERLLLDNPTSPEGTLAAEEDAFKWSEVRRGILEPQMWFSATAYFAILSGLYSFGLFLPTIIQNLNFAKDANQVQLWSVIPYAVAAVITVIVAFISDRLRLRGTVMLFTLPIAIVGYAVIANIDNPRVQYGMTFLMATGQYASVPCILVWMSNNSAGHYKRATTSALQLAIANCGGFVASMCPCLICPSPPPPNPNWAVGGSFNYPARDKPNFHRGHTIILGLLVFAWFMILLNVLYCAKVNRDKKNGKYDRFIGYNDDRNPNFKMVL</sequence>
<dbReference type="GO" id="GO:0016020">
    <property type="term" value="C:membrane"/>
    <property type="evidence" value="ECO:0007669"/>
    <property type="project" value="UniProtKB-SubCell"/>
</dbReference>
<feature type="transmembrane region" description="Helical" evidence="6">
    <location>
        <begin position="133"/>
        <end position="156"/>
    </location>
</feature>
<keyword evidence="2" id="KW-0813">Transport</keyword>
<accession>A0A9W9LFK5</accession>
<dbReference type="InterPro" id="IPR011701">
    <property type="entry name" value="MFS"/>
</dbReference>
<feature type="transmembrane region" description="Helical" evidence="6">
    <location>
        <begin position="279"/>
        <end position="303"/>
    </location>
</feature>
<dbReference type="Pfam" id="PF07690">
    <property type="entry name" value="MFS_1"/>
    <property type="match status" value="1"/>
</dbReference>
<evidence type="ECO:0000256" key="4">
    <source>
        <dbReference type="ARBA" id="ARBA00022989"/>
    </source>
</evidence>
<dbReference type="AlphaFoldDB" id="A0A9W9LFK5"/>
<dbReference type="PANTHER" id="PTHR43791">
    <property type="entry name" value="PERMEASE-RELATED"/>
    <property type="match status" value="1"/>
</dbReference>
<comment type="caution">
    <text evidence="8">The sequence shown here is derived from an EMBL/GenBank/DDBJ whole genome shotgun (WGS) entry which is preliminary data.</text>
</comment>
<gene>
    <name evidence="8" type="ORF">N7482_009277</name>
</gene>
<dbReference type="OrthoDB" id="9971669at2759"/>
<dbReference type="Gene3D" id="1.20.1250.20">
    <property type="entry name" value="MFS general substrate transporter like domains"/>
    <property type="match status" value="2"/>
</dbReference>
<evidence type="ECO:0000313" key="8">
    <source>
        <dbReference type="EMBL" id="KAJ5152799.1"/>
    </source>
</evidence>